<dbReference type="AlphaFoldDB" id="A0A1T4VH45"/>
<gene>
    <name evidence="2" type="ORF">SAMN02745111_00922</name>
</gene>
<sequence>MKNFKEKRKTLIIVLLLVGLLMLMDHIGKGCNDLLVDVNKEHAMVDLMYFDGEQTKLIFVNENQEKIYNKISSLRLKQIPLEKVSEMKSPCYGAKFYTDESEVEITYCDGYLLKGTAKKLDSGERSEIKHEYELYKTKCNFKKIYDKYEYLDVKREGDRKNEEDDEDDEYYDDEEDEEDDDEEEYYELGRNLFAGGSELTNAELLCKYNTEFYSEEKNEIPKERAGVSATGVDIDRDLYVSVKIKNEGKEWIKVSERRIQKKIGDKWYDLPKESLYEIYYETRTLPTSQENTFDYVLGEYGKLESGKYRAVIGYYEDVPECEDYEVACEFDIK</sequence>
<feature type="region of interest" description="Disordered" evidence="1">
    <location>
        <begin position="156"/>
        <end position="184"/>
    </location>
</feature>
<name>A0A1T4VH45_9FIRM</name>
<proteinExistence type="predicted"/>
<accession>A0A1T4VH45</accession>
<dbReference type="EMBL" id="FUXZ01000005">
    <property type="protein sequence ID" value="SKA64198.1"/>
    <property type="molecule type" value="Genomic_DNA"/>
</dbReference>
<evidence type="ECO:0000313" key="3">
    <source>
        <dbReference type="Proteomes" id="UP000190814"/>
    </source>
</evidence>
<dbReference type="STRING" id="39495.SAMN02745111_00922"/>
<dbReference type="Proteomes" id="UP000190814">
    <property type="component" value="Unassembled WGS sequence"/>
</dbReference>
<keyword evidence="3" id="KW-1185">Reference proteome</keyword>
<organism evidence="2 3">
    <name type="scientific">Eubacterium uniforme</name>
    <dbReference type="NCBI Taxonomy" id="39495"/>
    <lineage>
        <taxon>Bacteria</taxon>
        <taxon>Bacillati</taxon>
        <taxon>Bacillota</taxon>
        <taxon>Clostridia</taxon>
        <taxon>Eubacteriales</taxon>
        <taxon>Eubacteriaceae</taxon>
        <taxon>Eubacterium</taxon>
    </lineage>
</organism>
<reference evidence="2 3" key="1">
    <citation type="submission" date="2017-02" db="EMBL/GenBank/DDBJ databases">
        <authorList>
            <person name="Peterson S.W."/>
        </authorList>
    </citation>
    <scope>NUCLEOTIDE SEQUENCE [LARGE SCALE GENOMIC DNA]</scope>
    <source>
        <strain evidence="2 3">ATCC 35992</strain>
    </source>
</reference>
<feature type="compositionally biased region" description="Acidic residues" evidence="1">
    <location>
        <begin position="163"/>
        <end position="184"/>
    </location>
</feature>
<evidence type="ECO:0000256" key="1">
    <source>
        <dbReference type="SAM" id="MobiDB-lite"/>
    </source>
</evidence>
<evidence type="ECO:0000313" key="2">
    <source>
        <dbReference type="EMBL" id="SKA64198.1"/>
    </source>
</evidence>
<evidence type="ECO:0008006" key="4">
    <source>
        <dbReference type="Google" id="ProtNLM"/>
    </source>
</evidence>
<protein>
    <recommendedName>
        <fullName evidence="4">DUF4352 domain-containing protein</fullName>
    </recommendedName>
</protein>
<dbReference type="RefSeq" id="WP_078765799.1">
    <property type="nucleotide sequence ID" value="NZ_FUXZ01000005.1"/>
</dbReference>
<dbReference type="OrthoDB" id="9779098at2"/>